<keyword evidence="1" id="KW-1133">Transmembrane helix</keyword>
<proteinExistence type="predicted"/>
<evidence type="ECO:0000313" key="3">
    <source>
        <dbReference type="Proteomes" id="UP001469089"/>
    </source>
</evidence>
<dbReference type="Proteomes" id="UP001469089">
    <property type="component" value="Unassembled WGS sequence"/>
</dbReference>
<keyword evidence="1" id="KW-0812">Transmembrane</keyword>
<dbReference type="EMBL" id="JAOALG010000002">
    <property type="protein sequence ID" value="MEQ5843089.1"/>
    <property type="molecule type" value="Genomic_DNA"/>
</dbReference>
<feature type="transmembrane region" description="Helical" evidence="1">
    <location>
        <begin position="12"/>
        <end position="35"/>
    </location>
</feature>
<keyword evidence="3" id="KW-1185">Reference proteome</keyword>
<protein>
    <submittedName>
        <fullName evidence="2">Uncharacterized protein</fullName>
    </submittedName>
</protein>
<name>A0ABV1LUV6_9BURK</name>
<evidence type="ECO:0000313" key="2">
    <source>
        <dbReference type="EMBL" id="MEQ5843089.1"/>
    </source>
</evidence>
<gene>
    <name evidence="2" type="ORF">N0A02_26900</name>
</gene>
<organism evidence="2 3">
    <name type="scientific">Paraburkholderia acidicola</name>
    <dbReference type="NCBI Taxonomy" id="1912599"/>
    <lineage>
        <taxon>Bacteria</taxon>
        <taxon>Pseudomonadati</taxon>
        <taxon>Pseudomonadota</taxon>
        <taxon>Betaproteobacteria</taxon>
        <taxon>Burkholderiales</taxon>
        <taxon>Burkholderiaceae</taxon>
        <taxon>Paraburkholderia</taxon>
    </lineage>
</organism>
<reference evidence="2 3" key="1">
    <citation type="journal article" date="2024" name="Chem. Sci.">
        <title>Discovery of a lagriamide polyketide by integrated genome mining, isotopic labeling, and untargeted metabolomics.</title>
        <authorList>
            <person name="Fergusson C.H."/>
            <person name="Saulog J."/>
            <person name="Paulo B.S."/>
            <person name="Wilson D.M."/>
            <person name="Liu D.Y."/>
            <person name="Morehouse N.J."/>
            <person name="Waterworth S."/>
            <person name="Barkei J."/>
            <person name="Gray C.A."/>
            <person name="Kwan J.C."/>
            <person name="Eustaquio A.S."/>
            <person name="Linington R.G."/>
        </authorList>
    </citation>
    <scope>NUCLEOTIDE SEQUENCE [LARGE SCALE GENOMIC DNA]</scope>
    <source>
        <strain evidence="2 3">RL17-338-BIF-B</strain>
    </source>
</reference>
<keyword evidence="1" id="KW-0472">Membrane</keyword>
<feature type="transmembrane region" description="Helical" evidence="1">
    <location>
        <begin position="78"/>
        <end position="101"/>
    </location>
</feature>
<dbReference type="RefSeq" id="WP_349544820.1">
    <property type="nucleotide sequence ID" value="NZ_JAOALG010000002.1"/>
</dbReference>
<sequence>MNEPVKQKSRFKWLRLIGLGGLLLLFGIPCWYYLGSALMLLAPFAEWPKALATVGIFLPLLFGMAWKYDTGRKNEIGYVVFGWVTIGFALGGIFLFLLSLVPHGG</sequence>
<feature type="transmembrane region" description="Helical" evidence="1">
    <location>
        <begin position="47"/>
        <end position="66"/>
    </location>
</feature>
<evidence type="ECO:0000256" key="1">
    <source>
        <dbReference type="SAM" id="Phobius"/>
    </source>
</evidence>
<accession>A0ABV1LUV6</accession>
<comment type="caution">
    <text evidence="2">The sequence shown here is derived from an EMBL/GenBank/DDBJ whole genome shotgun (WGS) entry which is preliminary data.</text>
</comment>